<gene>
    <name evidence="4" type="primary">traM</name>
    <name evidence="4" type="ORF">J4D97_16595</name>
</gene>
<proteinExistence type="predicted"/>
<keyword evidence="5" id="KW-1185">Reference proteome</keyword>
<protein>
    <submittedName>
        <fullName evidence="4">Conjugative transposon protein TraM</fullName>
    </submittedName>
</protein>
<sequence>MNTVYEGDGAESPVAESTPVMGEPRQPVTAPKKKSVSLGQLARTYWWALILLILICLIGGLVLYARMLVREDQASKDPIAGSSANIAQVVPKPATEEVAPPSASEVMAHREDIERREASTEVKPTADQLAHTAFPVDTVGRAAQQRAQQQQMIATTSPSEPILLPPAPPAKPTTAAVVKNRRSSTPVLAQSSAGKARRVRAARVSPTAVAPDGVPYETNEDVNQMLAAAPEASRKVYEQMTGRRYREPTVVNRAAGTAALNALPGMDGFYTIRQGSAGTGSGELVPEVFYKCLVNGAQKVRSGSVVLLRLAEDAVVSGVTFPKNTVFAGIASVNSNQVTITVNRLAAYRVEAKIFDYNYLPGIMIDPSKKAPVNPNTGIQLSAQQAGFNELGAAIDRSQSAANSAAGIAARIGTSVIQRLPRSGSRLRDVLLPDGYPILITTATAGQVSNADTGSSNVGGAAPLPFLNNDK</sequence>
<dbReference type="InterPro" id="IPR055407">
    <property type="entry name" value="TraM_C"/>
</dbReference>
<accession>A0ABS3TF38</accession>
<dbReference type="Proteomes" id="UP000670527">
    <property type="component" value="Unassembled WGS sequence"/>
</dbReference>
<feature type="region of interest" description="Disordered" evidence="1">
    <location>
        <begin position="450"/>
        <end position="471"/>
    </location>
</feature>
<evidence type="ECO:0000256" key="2">
    <source>
        <dbReference type="SAM" id="Phobius"/>
    </source>
</evidence>
<evidence type="ECO:0000259" key="3">
    <source>
        <dbReference type="Pfam" id="PF12508"/>
    </source>
</evidence>
<evidence type="ECO:0000313" key="4">
    <source>
        <dbReference type="EMBL" id="MBO3272276.1"/>
    </source>
</evidence>
<feature type="domain" description="Conjugative transposon TraM C-terminal" evidence="3">
    <location>
        <begin position="291"/>
        <end position="440"/>
    </location>
</feature>
<keyword evidence="2" id="KW-0812">Transmembrane</keyword>
<evidence type="ECO:0000256" key="1">
    <source>
        <dbReference type="SAM" id="MobiDB-lite"/>
    </source>
</evidence>
<dbReference type="EMBL" id="JAGETX010000010">
    <property type="protein sequence ID" value="MBO3272276.1"/>
    <property type="molecule type" value="Genomic_DNA"/>
</dbReference>
<dbReference type="RefSeq" id="WP_208308543.1">
    <property type="nucleotide sequence ID" value="NZ_JAGETX010000010.1"/>
</dbReference>
<keyword evidence="2" id="KW-1133">Transmembrane helix</keyword>
<evidence type="ECO:0000313" key="5">
    <source>
        <dbReference type="Proteomes" id="UP000670527"/>
    </source>
</evidence>
<organism evidence="4 5">
    <name type="scientific">Hymenobacter defluvii</name>
    <dbReference type="NCBI Taxonomy" id="2054411"/>
    <lineage>
        <taxon>Bacteria</taxon>
        <taxon>Pseudomonadati</taxon>
        <taxon>Bacteroidota</taxon>
        <taxon>Cytophagia</taxon>
        <taxon>Cytophagales</taxon>
        <taxon>Hymenobacteraceae</taxon>
        <taxon>Hymenobacter</taxon>
    </lineage>
</organism>
<reference evidence="4 5" key="1">
    <citation type="submission" date="2021-03" db="EMBL/GenBank/DDBJ databases">
        <authorList>
            <person name="Kim M.K."/>
        </authorList>
    </citation>
    <scope>NUCLEOTIDE SEQUENCE [LARGE SCALE GENOMIC DNA]</scope>
    <source>
        <strain evidence="4 5">BT507</strain>
    </source>
</reference>
<keyword evidence="2" id="KW-0472">Membrane</keyword>
<comment type="caution">
    <text evidence="4">The sequence shown here is derived from an EMBL/GenBank/DDBJ whole genome shotgun (WGS) entry which is preliminary data.</text>
</comment>
<dbReference type="Pfam" id="PF12508">
    <property type="entry name" value="Transposon_TraM"/>
    <property type="match status" value="1"/>
</dbReference>
<name>A0ABS3TF38_9BACT</name>
<feature type="region of interest" description="Disordered" evidence="1">
    <location>
        <begin position="1"/>
        <end position="31"/>
    </location>
</feature>
<feature type="transmembrane region" description="Helical" evidence="2">
    <location>
        <begin position="45"/>
        <end position="65"/>
    </location>
</feature>